<evidence type="ECO:0000256" key="1">
    <source>
        <dbReference type="SAM" id="MobiDB-lite"/>
    </source>
</evidence>
<accession>A0A8J1ULZ8</accession>
<dbReference type="AlphaFoldDB" id="A0A8J1ULZ8"/>
<feature type="compositionally biased region" description="Basic and acidic residues" evidence="1">
    <location>
        <begin position="558"/>
        <end position="573"/>
    </location>
</feature>
<feature type="compositionally biased region" description="Basic and acidic residues" evidence="1">
    <location>
        <begin position="779"/>
        <end position="797"/>
    </location>
</feature>
<feature type="region of interest" description="Disordered" evidence="1">
    <location>
        <begin position="456"/>
        <end position="499"/>
    </location>
</feature>
<evidence type="ECO:0000313" key="2">
    <source>
        <dbReference type="EMBL" id="CAH1787991.1"/>
    </source>
</evidence>
<feature type="region of interest" description="Disordered" evidence="1">
    <location>
        <begin position="833"/>
        <end position="897"/>
    </location>
</feature>
<feature type="compositionally biased region" description="Polar residues" evidence="1">
    <location>
        <begin position="854"/>
        <end position="874"/>
    </location>
</feature>
<feature type="region of interest" description="Disordered" evidence="1">
    <location>
        <begin position="779"/>
        <end position="810"/>
    </location>
</feature>
<feature type="compositionally biased region" description="Basic and acidic residues" evidence="1">
    <location>
        <begin position="228"/>
        <end position="238"/>
    </location>
</feature>
<reference evidence="2" key="1">
    <citation type="submission" date="2022-03" db="EMBL/GenBank/DDBJ databases">
        <authorList>
            <person name="Martin C."/>
        </authorList>
    </citation>
    <scope>NUCLEOTIDE SEQUENCE</scope>
</reference>
<feature type="compositionally biased region" description="Basic and acidic residues" evidence="1">
    <location>
        <begin position="286"/>
        <end position="306"/>
    </location>
</feature>
<proteinExistence type="predicted"/>
<feature type="region of interest" description="Disordered" evidence="1">
    <location>
        <begin position="558"/>
        <end position="636"/>
    </location>
</feature>
<organism evidence="2 3">
    <name type="scientific">Owenia fusiformis</name>
    <name type="common">Polychaete worm</name>
    <dbReference type="NCBI Taxonomy" id="6347"/>
    <lineage>
        <taxon>Eukaryota</taxon>
        <taxon>Metazoa</taxon>
        <taxon>Spiralia</taxon>
        <taxon>Lophotrochozoa</taxon>
        <taxon>Annelida</taxon>
        <taxon>Polychaeta</taxon>
        <taxon>Sedentaria</taxon>
        <taxon>Canalipalpata</taxon>
        <taxon>Sabellida</taxon>
        <taxon>Oweniida</taxon>
        <taxon>Oweniidae</taxon>
        <taxon>Owenia</taxon>
    </lineage>
</organism>
<feature type="compositionally biased region" description="Basic and acidic residues" evidence="1">
    <location>
        <begin position="456"/>
        <end position="467"/>
    </location>
</feature>
<keyword evidence="3" id="KW-1185">Reference proteome</keyword>
<dbReference type="EMBL" id="CAIIXF020000007">
    <property type="protein sequence ID" value="CAH1787991.1"/>
    <property type="molecule type" value="Genomic_DNA"/>
</dbReference>
<protein>
    <submittedName>
        <fullName evidence="2">Uncharacterized protein</fullName>
    </submittedName>
</protein>
<comment type="caution">
    <text evidence="2">The sequence shown here is derived from an EMBL/GenBank/DDBJ whole genome shotgun (WGS) entry which is preliminary data.</text>
</comment>
<feature type="compositionally biased region" description="Basic and acidic residues" evidence="1">
    <location>
        <begin position="583"/>
        <end position="603"/>
    </location>
</feature>
<feature type="compositionally biased region" description="Polar residues" evidence="1">
    <location>
        <begin position="207"/>
        <end position="227"/>
    </location>
</feature>
<feature type="region of interest" description="Disordered" evidence="1">
    <location>
        <begin position="207"/>
        <end position="317"/>
    </location>
</feature>
<name>A0A8J1ULZ8_OWEFU</name>
<feature type="compositionally biased region" description="Polar residues" evidence="1">
    <location>
        <begin position="616"/>
        <end position="627"/>
    </location>
</feature>
<sequence>MGAVCGIGSTIAEKAHDKPVRNPNKDRIRVTSPSFSWPNLQRINKEQNQNFEESSGYTLRRNELHSHLSITAKLLPPNIDFILPKKFLKSKLIKDIHHYPVIKVLYRAKRISDTYAGYEIMDPLIDWGNIAVRKQVPSVMPSKLSGSFSIFALLEKEERAIPNTVKLHALNNGTQISLSADISIHSQLPDLVYIPLIKRIGQEQSRLSQPLVTSYTQPCMSSRSQSKGNDDDEHKEGKQSVSSSIDSAYDSRSSLTTNAGSVKQKRSKIQKAGSHQVPPVDEEDETHTPENVIKESTKKPKRKDTPGPKSFTKNKLQLKQAASAVLAVSESKDRFKYTQEAKGNINSEAGTVVPETDHTIQDDEWEVKDKNSKGDKFAVNENLESSLWEKDKTVLPSVQEDEENIDKEVEENVPLNSPRLQYITTRATPAIQENSNVQALNSQKQGVQIDEHDIAANENSGETREENIEGPTEEKEDIIKKKTSDITADPEQDSNMDDINNRMNEDNNGDTYISENVNNIATIVIHKCASNNDVNEIDKCHDNDETKTGMAKEIECSNKDDIPDELTKSKPSCEADITTTEASPEKERKARFSRHDSIEEQTIRKNLTSEDESQLEESVSYNNSNPRRSIPDDQLLQPELDASLRGEPLSRSLPSLHDPPVNDMSDLDVSDQVQHLISYEKRRHLPKGIFRKDTPKATDRGRYERGFLRHLRSNAVCVDEDGKSEEPTILTDEQLLVNVSSESSCDTNNGLTDEAIKTYQYRIDNEMSEILGKATKDMENTKMDDVNRDTPSPDKAVRFSVSDGTPSQTTVLPKKTKLLKRKPTPARLPMMERIKMKDGTETIVCEELEEEGDPTNSEDQSENELQQSGNNPNIDEQVEIEEQNHVDDKSDAPSDRT</sequence>
<dbReference type="Proteomes" id="UP000749559">
    <property type="component" value="Unassembled WGS sequence"/>
</dbReference>
<feature type="compositionally biased region" description="Low complexity" evidence="1">
    <location>
        <begin position="240"/>
        <end position="254"/>
    </location>
</feature>
<feature type="compositionally biased region" description="Basic and acidic residues" evidence="1">
    <location>
        <begin position="882"/>
        <end position="897"/>
    </location>
</feature>
<feature type="compositionally biased region" description="Acidic residues" evidence="1">
    <location>
        <begin position="844"/>
        <end position="853"/>
    </location>
</feature>
<gene>
    <name evidence="2" type="ORF">OFUS_LOCUS13603</name>
</gene>
<evidence type="ECO:0000313" key="3">
    <source>
        <dbReference type="Proteomes" id="UP000749559"/>
    </source>
</evidence>